<dbReference type="CDD" id="cd06558">
    <property type="entry name" value="crotonase-like"/>
    <property type="match status" value="1"/>
</dbReference>
<gene>
    <name evidence="4" type="ORF">J2W31_004581</name>
</gene>
<dbReference type="PANTHER" id="PTHR11941">
    <property type="entry name" value="ENOYL-COA HYDRATASE-RELATED"/>
    <property type="match status" value="1"/>
</dbReference>
<dbReference type="Gene3D" id="3.90.226.10">
    <property type="entry name" value="2-enoyl-CoA Hydratase, Chain A, domain 1"/>
    <property type="match status" value="1"/>
</dbReference>
<name>A0AAW8D6E0_9BURK</name>
<evidence type="ECO:0000256" key="3">
    <source>
        <dbReference type="RuleBase" id="RU003707"/>
    </source>
</evidence>
<dbReference type="InterPro" id="IPR018376">
    <property type="entry name" value="Enoyl-CoA_hyd/isom_CS"/>
</dbReference>
<dbReference type="Gene3D" id="1.10.12.10">
    <property type="entry name" value="Lyase 2-enoyl-coa Hydratase, Chain A, domain 2"/>
    <property type="match status" value="1"/>
</dbReference>
<proteinExistence type="inferred from homology"/>
<dbReference type="EMBL" id="JAUSRD010000012">
    <property type="protein sequence ID" value="MDP9895456.1"/>
    <property type="molecule type" value="Genomic_DNA"/>
</dbReference>
<dbReference type="GO" id="GO:0006635">
    <property type="term" value="P:fatty acid beta-oxidation"/>
    <property type="evidence" value="ECO:0007669"/>
    <property type="project" value="TreeGrafter"/>
</dbReference>
<evidence type="ECO:0000313" key="5">
    <source>
        <dbReference type="Proteomes" id="UP001242045"/>
    </source>
</evidence>
<dbReference type="Proteomes" id="UP001242045">
    <property type="component" value="Unassembled WGS sequence"/>
</dbReference>
<comment type="caution">
    <text evidence="4">The sequence shown here is derived from an EMBL/GenBank/DDBJ whole genome shotgun (WGS) entry which is preliminary data.</text>
</comment>
<dbReference type="InterPro" id="IPR014748">
    <property type="entry name" value="Enoyl-CoA_hydra_C"/>
</dbReference>
<keyword evidence="2" id="KW-0456">Lyase</keyword>
<reference evidence="4" key="1">
    <citation type="submission" date="2023-07" db="EMBL/GenBank/DDBJ databases">
        <title>Sorghum-associated microbial communities from plants grown in Nebraska, USA.</title>
        <authorList>
            <person name="Schachtman D."/>
        </authorList>
    </citation>
    <scope>NUCLEOTIDE SEQUENCE</scope>
    <source>
        <strain evidence="4">DS3754</strain>
    </source>
</reference>
<protein>
    <submittedName>
        <fullName evidence="4">Enoyl-CoA hydratase/carnithine racemase</fullName>
    </submittedName>
</protein>
<dbReference type="SUPFAM" id="SSF52096">
    <property type="entry name" value="ClpP/crotonase"/>
    <property type="match status" value="1"/>
</dbReference>
<dbReference type="AlphaFoldDB" id="A0AAW8D6E0"/>
<evidence type="ECO:0000256" key="1">
    <source>
        <dbReference type="ARBA" id="ARBA00005254"/>
    </source>
</evidence>
<organism evidence="4 5">
    <name type="scientific">Variovorax boronicumulans</name>
    <dbReference type="NCBI Taxonomy" id="436515"/>
    <lineage>
        <taxon>Bacteria</taxon>
        <taxon>Pseudomonadati</taxon>
        <taxon>Pseudomonadota</taxon>
        <taxon>Betaproteobacteria</taxon>
        <taxon>Burkholderiales</taxon>
        <taxon>Comamonadaceae</taxon>
        <taxon>Variovorax</taxon>
    </lineage>
</organism>
<dbReference type="InterPro" id="IPR029045">
    <property type="entry name" value="ClpP/crotonase-like_dom_sf"/>
</dbReference>
<evidence type="ECO:0000256" key="2">
    <source>
        <dbReference type="ARBA" id="ARBA00023239"/>
    </source>
</evidence>
<dbReference type="InterPro" id="IPR001753">
    <property type="entry name" value="Enoyl-CoA_hydra/iso"/>
</dbReference>
<dbReference type="GO" id="GO:0016829">
    <property type="term" value="F:lyase activity"/>
    <property type="evidence" value="ECO:0007669"/>
    <property type="project" value="UniProtKB-KW"/>
</dbReference>
<evidence type="ECO:0000313" key="4">
    <source>
        <dbReference type="EMBL" id="MDP9895456.1"/>
    </source>
</evidence>
<dbReference type="RefSeq" id="WP_307686126.1">
    <property type="nucleotide sequence ID" value="NZ_JAUSRD010000012.1"/>
</dbReference>
<dbReference type="NCBIfam" id="NF004781">
    <property type="entry name" value="PRK06127.1"/>
    <property type="match status" value="1"/>
</dbReference>
<sequence length="275" mass="29312">MSAPGTSNARRLPLTTSKIVAEVEDGVGWLTFNNPERRNAVSLEMWQGLGDAAEAFEADAQVRVVVMRGAGGQSFAAGADISEFEQFRANAEQKEAYGKIAARGQLGLAQLTKPLIAMIEGFCIGGGLALALTADVRIATAGSRFGIPAAKLGLGYEYAGIAALARLVGPSAAKDILFSARFLAADEALRIGLVNTIADDGQLHQQVRAYAQGIAGNAPLTVHAAKAAVRAFERYSATHEAEAIEELVNRCFDSEDYREGRRAFMDKRTPHFKGR</sequence>
<accession>A0AAW8D6E0</accession>
<dbReference type="PANTHER" id="PTHR11941:SF54">
    <property type="entry name" value="ENOYL-COA HYDRATASE, MITOCHONDRIAL"/>
    <property type="match status" value="1"/>
</dbReference>
<dbReference type="PROSITE" id="PS00166">
    <property type="entry name" value="ENOYL_COA_HYDRATASE"/>
    <property type="match status" value="1"/>
</dbReference>
<dbReference type="Pfam" id="PF00378">
    <property type="entry name" value="ECH_1"/>
    <property type="match status" value="1"/>
</dbReference>
<comment type="similarity">
    <text evidence="1 3">Belongs to the enoyl-CoA hydratase/isomerase family.</text>
</comment>